<dbReference type="PANTHER" id="PTHR11266">
    <property type="entry name" value="PEROXISOMAL MEMBRANE PROTEIN 2, PXMP2 MPV17"/>
    <property type="match status" value="1"/>
</dbReference>
<keyword evidence="3 6" id="KW-0812">Transmembrane</keyword>
<comment type="caution">
    <text evidence="6">Lacks conserved residue(s) required for the propagation of feature annotation.</text>
</comment>
<name>A0A9E7GVE5_9LILI</name>
<accession>A0A9E7GVE5</accession>
<dbReference type="GO" id="GO:0005737">
    <property type="term" value="C:cytoplasm"/>
    <property type="evidence" value="ECO:0007669"/>
    <property type="project" value="TreeGrafter"/>
</dbReference>
<reference evidence="8" key="1">
    <citation type="submission" date="2022-05" db="EMBL/GenBank/DDBJ databases">
        <title>The Musa troglodytarum L. genome provides insights into the mechanism of non-climacteric behaviour and enrichment of carotenoids.</title>
        <authorList>
            <person name="Wang J."/>
        </authorList>
    </citation>
    <scope>NUCLEOTIDE SEQUENCE</scope>
    <source>
        <tissue evidence="8">Leaf</tissue>
    </source>
</reference>
<evidence type="ECO:0000313" key="9">
    <source>
        <dbReference type="Proteomes" id="UP001055439"/>
    </source>
</evidence>
<feature type="compositionally biased region" description="Pro residues" evidence="7">
    <location>
        <begin position="31"/>
        <end position="43"/>
    </location>
</feature>
<dbReference type="Pfam" id="PF04117">
    <property type="entry name" value="Mpv17_PMP22"/>
    <property type="match status" value="1"/>
</dbReference>
<keyword evidence="5 6" id="KW-0472">Membrane</keyword>
<evidence type="ECO:0000313" key="8">
    <source>
        <dbReference type="EMBL" id="URE21820.1"/>
    </source>
</evidence>
<comment type="similarity">
    <text evidence="2 6">Belongs to the peroxisomal membrane protein PXMP2/4 family.</text>
</comment>
<evidence type="ECO:0000256" key="7">
    <source>
        <dbReference type="SAM" id="MobiDB-lite"/>
    </source>
</evidence>
<evidence type="ECO:0000256" key="5">
    <source>
        <dbReference type="ARBA" id="ARBA00023136"/>
    </source>
</evidence>
<comment type="subcellular location">
    <subcellularLocation>
        <location evidence="1">Membrane</location>
        <topology evidence="1">Multi-pass membrane protein</topology>
    </subcellularLocation>
</comment>
<proteinExistence type="inferred from homology"/>
<dbReference type="EMBL" id="CP097509">
    <property type="protein sequence ID" value="URE21820.1"/>
    <property type="molecule type" value="Genomic_DNA"/>
</dbReference>
<dbReference type="OrthoDB" id="430207at2759"/>
<protein>
    <submittedName>
        <fullName evidence="8">Mpv17 / PMP22 family</fullName>
    </submittedName>
</protein>
<feature type="transmembrane region" description="Helical" evidence="6">
    <location>
        <begin position="156"/>
        <end position="179"/>
    </location>
</feature>
<evidence type="ECO:0000256" key="4">
    <source>
        <dbReference type="ARBA" id="ARBA00022989"/>
    </source>
</evidence>
<evidence type="ECO:0000256" key="3">
    <source>
        <dbReference type="ARBA" id="ARBA00022692"/>
    </source>
</evidence>
<dbReference type="PANTHER" id="PTHR11266:SF18">
    <property type="entry name" value="OS12G0508100 PROTEIN"/>
    <property type="match status" value="1"/>
</dbReference>
<evidence type="ECO:0000256" key="2">
    <source>
        <dbReference type="ARBA" id="ARBA00006824"/>
    </source>
</evidence>
<sequence length="268" mass="30019">MSLVSRPSEKERKKGNERIPAKVWRSGSTQPTPPPPSCTPAPPRALQALNDARQSLRPLPVPLLQVQGPFTGVLPRLAFPLHPFPVSSDGRLVVVFDPEFVRELVSRHDRSPACPHEKPHRGLSPSPLTSPPRSYCSFLIMLSSSGSLDFTRTLRMAGYGMLVAGPSLHFWFIFVSRILPKRDILTTFKKMALRQTIYISLNAGLQGESSAEIFARIKRDLIPTLKIGDVYCPFCDFITFKFIPVRLQITYMASLEKANVEKILLKNQ</sequence>
<dbReference type="AlphaFoldDB" id="A0A9E7GVE5"/>
<gene>
    <name evidence="8" type="ORF">MUK42_24095</name>
</gene>
<feature type="compositionally biased region" description="Basic and acidic residues" evidence="7">
    <location>
        <begin position="7"/>
        <end position="20"/>
    </location>
</feature>
<feature type="region of interest" description="Disordered" evidence="7">
    <location>
        <begin position="1"/>
        <end position="44"/>
    </location>
</feature>
<dbReference type="GO" id="GO:0016020">
    <property type="term" value="C:membrane"/>
    <property type="evidence" value="ECO:0007669"/>
    <property type="project" value="UniProtKB-SubCell"/>
</dbReference>
<feature type="region of interest" description="Disordered" evidence="7">
    <location>
        <begin position="109"/>
        <end position="130"/>
    </location>
</feature>
<evidence type="ECO:0000256" key="1">
    <source>
        <dbReference type="ARBA" id="ARBA00004141"/>
    </source>
</evidence>
<organism evidence="8 9">
    <name type="scientific">Musa troglodytarum</name>
    <name type="common">fe'i banana</name>
    <dbReference type="NCBI Taxonomy" id="320322"/>
    <lineage>
        <taxon>Eukaryota</taxon>
        <taxon>Viridiplantae</taxon>
        <taxon>Streptophyta</taxon>
        <taxon>Embryophyta</taxon>
        <taxon>Tracheophyta</taxon>
        <taxon>Spermatophyta</taxon>
        <taxon>Magnoliopsida</taxon>
        <taxon>Liliopsida</taxon>
        <taxon>Zingiberales</taxon>
        <taxon>Musaceae</taxon>
        <taxon>Musa</taxon>
    </lineage>
</organism>
<dbReference type="Proteomes" id="UP001055439">
    <property type="component" value="Chromosome 7"/>
</dbReference>
<keyword evidence="9" id="KW-1185">Reference proteome</keyword>
<evidence type="ECO:0000256" key="6">
    <source>
        <dbReference type="RuleBase" id="RU363053"/>
    </source>
</evidence>
<dbReference type="InterPro" id="IPR007248">
    <property type="entry name" value="Mpv17_PMP22"/>
</dbReference>
<keyword evidence="4 6" id="KW-1133">Transmembrane helix</keyword>